<name>A0A562P9I9_9HYPH</name>
<organism evidence="1 2">
    <name type="scientific">Mesorhizobium tianshanense</name>
    <dbReference type="NCBI Taxonomy" id="39844"/>
    <lineage>
        <taxon>Bacteria</taxon>
        <taxon>Pseudomonadati</taxon>
        <taxon>Pseudomonadota</taxon>
        <taxon>Alphaproteobacteria</taxon>
        <taxon>Hyphomicrobiales</taxon>
        <taxon>Phyllobacteriaceae</taxon>
        <taxon>Mesorhizobium</taxon>
    </lineage>
</organism>
<accession>A0A562P9I9</accession>
<sequence>MTEITLRDLYYCTSAGFIRVAESKTDGSRVHIDDVVSGLTCQCMCPGCGRDMVARKGEQRAHVFAHRAHQADNCRSPGETALHKFAKMVLRDRLRLKLPAITMTDQNGVLEVFKEAVFDFDEAALEKRAGEVVPDVICRRGGRDLHVEFLVTHACDPTKLAKLNAMDVGVLEIDLRKYRNEPLKHLDEAILFKAPRKWLQTRMFDKGTRMMEERKNAIEREKDDEARALWQIYIERPAESQFPLGPWQEKANEYGLRKAVSGGGQHKTCFEVRDAEWKSFVLLEIACRRGPWPFDAFMAMCSKGWVHKAFVFRDNDLASRMRKLERAYRSPYERYSDFLKDMTKAGLLGQAGSGIRGSMLLWGIVDKTEREANLPDIGRAVVEQRIADDRANSLFRRPSVASFGED</sequence>
<proteinExistence type="predicted"/>
<dbReference type="OrthoDB" id="9134102at2"/>
<keyword evidence="2" id="KW-1185">Reference proteome</keyword>
<dbReference type="EMBL" id="VLKT01000005">
    <property type="protein sequence ID" value="TWI41071.1"/>
    <property type="molecule type" value="Genomic_DNA"/>
</dbReference>
<dbReference type="Proteomes" id="UP000317122">
    <property type="component" value="Unassembled WGS sequence"/>
</dbReference>
<evidence type="ECO:0000313" key="1">
    <source>
        <dbReference type="EMBL" id="TWI41071.1"/>
    </source>
</evidence>
<reference evidence="1 2" key="1">
    <citation type="journal article" date="2015" name="Stand. Genomic Sci.">
        <title>Genomic Encyclopedia of Bacterial and Archaeal Type Strains, Phase III: the genomes of soil and plant-associated and newly described type strains.</title>
        <authorList>
            <person name="Whitman W.B."/>
            <person name="Woyke T."/>
            <person name="Klenk H.P."/>
            <person name="Zhou Y."/>
            <person name="Lilburn T.G."/>
            <person name="Beck B.J."/>
            <person name="De Vos P."/>
            <person name="Vandamme P."/>
            <person name="Eisen J.A."/>
            <person name="Garrity G."/>
            <person name="Hugenholtz P."/>
            <person name="Kyrpides N.C."/>
        </authorList>
    </citation>
    <scope>NUCLEOTIDE SEQUENCE [LARGE SCALE GENOMIC DNA]</scope>
    <source>
        <strain evidence="1 2">CGMCC 1.2546</strain>
    </source>
</reference>
<dbReference type="RefSeq" id="WP_145714533.1">
    <property type="nucleotide sequence ID" value="NZ_BSPF01000022.1"/>
</dbReference>
<gene>
    <name evidence="1" type="ORF">IQ26_01007</name>
</gene>
<dbReference type="AlphaFoldDB" id="A0A562P9I9"/>
<evidence type="ECO:0000313" key="2">
    <source>
        <dbReference type="Proteomes" id="UP000317122"/>
    </source>
</evidence>
<comment type="caution">
    <text evidence="1">The sequence shown here is derived from an EMBL/GenBank/DDBJ whole genome shotgun (WGS) entry which is preliminary data.</text>
</comment>
<protein>
    <submittedName>
        <fullName evidence="1">Competence protein CoiA-like protein</fullName>
    </submittedName>
</protein>